<comment type="caution">
    <text evidence="1">The sequence shown here is derived from an EMBL/GenBank/DDBJ whole genome shotgun (WGS) entry which is preliminary data.</text>
</comment>
<protein>
    <submittedName>
        <fullName evidence="1">Uncharacterized protein</fullName>
    </submittedName>
</protein>
<name>A0A1R3J2I2_9ROSI</name>
<gene>
    <name evidence="1" type="ORF">COLO4_19977</name>
</gene>
<sequence length="80" mass="8421">MIKGSSRRDRLLIKTSVTRSPLAGSSKPCHLAATLLCQAGSPIVSAESISSELQLSAVVLVGFNSILAVFIDYCFPAVRA</sequence>
<keyword evidence="2" id="KW-1185">Reference proteome</keyword>
<reference evidence="2" key="1">
    <citation type="submission" date="2013-09" db="EMBL/GenBank/DDBJ databases">
        <title>Corchorus olitorius genome sequencing.</title>
        <authorList>
            <person name="Alam M."/>
            <person name="Haque M.S."/>
            <person name="Islam M.S."/>
            <person name="Emdad E.M."/>
            <person name="Islam M.M."/>
            <person name="Ahmed B."/>
            <person name="Halim A."/>
            <person name="Hossen Q.M.M."/>
            <person name="Hossain M.Z."/>
            <person name="Ahmed R."/>
            <person name="Khan M.M."/>
            <person name="Islam R."/>
            <person name="Rashid M.M."/>
            <person name="Khan S.A."/>
            <person name="Rahman M.S."/>
            <person name="Alam M."/>
            <person name="Yahiya A.S."/>
            <person name="Khan M.S."/>
            <person name="Azam M.S."/>
            <person name="Haque T."/>
            <person name="Lashkar M.Z.H."/>
            <person name="Akhand A.I."/>
            <person name="Morshed G."/>
            <person name="Roy S."/>
            <person name="Uddin K.S."/>
            <person name="Rabeya T."/>
            <person name="Hossain A.S."/>
            <person name="Chowdhury A."/>
            <person name="Snigdha A.R."/>
            <person name="Mortoza M.S."/>
            <person name="Matin S.A."/>
            <person name="Hoque S.M.E."/>
            <person name="Islam M.K."/>
            <person name="Roy D.K."/>
            <person name="Haider R."/>
            <person name="Moosa M.M."/>
            <person name="Elias S.M."/>
            <person name="Hasan A.M."/>
            <person name="Jahan S."/>
            <person name="Shafiuddin M."/>
            <person name="Mahmood N."/>
            <person name="Shommy N.S."/>
        </authorList>
    </citation>
    <scope>NUCLEOTIDE SEQUENCE [LARGE SCALE GENOMIC DNA]</scope>
    <source>
        <strain evidence="2">cv. O-4</strain>
    </source>
</reference>
<accession>A0A1R3J2I2</accession>
<dbReference type="Proteomes" id="UP000187203">
    <property type="component" value="Unassembled WGS sequence"/>
</dbReference>
<evidence type="ECO:0000313" key="2">
    <source>
        <dbReference type="Proteomes" id="UP000187203"/>
    </source>
</evidence>
<proteinExistence type="predicted"/>
<dbReference type="AlphaFoldDB" id="A0A1R3J2I2"/>
<evidence type="ECO:0000313" key="1">
    <source>
        <dbReference type="EMBL" id="OMO89035.1"/>
    </source>
</evidence>
<organism evidence="1 2">
    <name type="scientific">Corchorus olitorius</name>
    <dbReference type="NCBI Taxonomy" id="93759"/>
    <lineage>
        <taxon>Eukaryota</taxon>
        <taxon>Viridiplantae</taxon>
        <taxon>Streptophyta</taxon>
        <taxon>Embryophyta</taxon>
        <taxon>Tracheophyta</taxon>
        <taxon>Spermatophyta</taxon>
        <taxon>Magnoliopsida</taxon>
        <taxon>eudicotyledons</taxon>
        <taxon>Gunneridae</taxon>
        <taxon>Pentapetalae</taxon>
        <taxon>rosids</taxon>
        <taxon>malvids</taxon>
        <taxon>Malvales</taxon>
        <taxon>Malvaceae</taxon>
        <taxon>Grewioideae</taxon>
        <taxon>Apeibeae</taxon>
        <taxon>Corchorus</taxon>
    </lineage>
</organism>
<dbReference type="EMBL" id="AWUE01016916">
    <property type="protein sequence ID" value="OMO89035.1"/>
    <property type="molecule type" value="Genomic_DNA"/>
</dbReference>